<dbReference type="Gene3D" id="1.10.10.10">
    <property type="entry name" value="Winged helix-like DNA-binding domain superfamily/Winged helix DNA-binding domain"/>
    <property type="match status" value="1"/>
</dbReference>
<dbReference type="OrthoDB" id="7945987at2"/>
<dbReference type="HOGENOM" id="CLU_087580_2_1_11"/>
<protein>
    <submittedName>
        <fullName evidence="2">Transcriptional regulator, ArsR family</fullName>
    </submittedName>
</protein>
<name>D3PV94_STANL</name>
<dbReference type="GO" id="GO:0003700">
    <property type="term" value="F:DNA-binding transcription factor activity"/>
    <property type="evidence" value="ECO:0007669"/>
    <property type="project" value="InterPro"/>
</dbReference>
<dbReference type="InterPro" id="IPR011991">
    <property type="entry name" value="ArsR-like_HTH"/>
</dbReference>
<evidence type="ECO:0000313" key="3">
    <source>
        <dbReference type="Proteomes" id="UP000000844"/>
    </source>
</evidence>
<organism evidence="2 3">
    <name type="scientific">Stackebrandtia nassauensis (strain DSM 44728 / CIP 108903 / NRRL B-16338 / NBRC 102104 / LLR-40K-21)</name>
    <dbReference type="NCBI Taxonomy" id="446470"/>
    <lineage>
        <taxon>Bacteria</taxon>
        <taxon>Bacillati</taxon>
        <taxon>Actinomycetota</taxon>
        <taxon>Actinomycetes</taxon>
        <taxon>Glycomycetales</taxon>
        <taxon>Glycomycetaceae</taxon>
        <taxon>Stackebrandtia</taxon>
    </lineage>
</organism>
<dbReference type="SUPFAM" id="SSF46785">
    <property type="entry name" value="Winged helix' DNA-binding domain"/>
    <property type="match status" value="1"/>
</dbReference>
<sequence>MTEKKTRHVTDAETLKAVTHPLRVKLLGTLRVLGPATASELGRRFGESSGSTSYHLRILAKYGFIEEDPEQPNARDKRWRSVHWGTSWSNAELQQDPAGAEAARAMRRRQLELLIESSERYEADIDSWGPVWQEAAGLSDHFARMKATTVNELRERVHALVREYAERDRDTKGTEMVQVYLGTFPLDESQIQ</sequence>
<dbReference type="InterPro" id="IPR036390">
    <property type="entry name" value="WH_DNA-bd_sf"/>
</dbReference>
<dbReference type="Pfam" id="PF12840">
    <property type="entry name" value="HTH_20"/>
    <property type="match status" value="1"/>
</dbReference>
<proteinExistence type="predicted"/>
<evidence type="ECO:0000259" key="1">
    <source>
        <dbReference type="SMART" id="SM00418"/>
    </source>
</evidence>
<dbReference type="Proteomes" id="UP000000844">
    <property type="component" value="Chromosome"/>
</dbReference>
<reference evidence="2 3" key="1">
    <citation type="journal article" date="2009" name="Stand. Genomic Sci.">
        <title>Complete genome sequence of Stackebrandtia nassauensis type strain (LLR-40K-21).</title>
        <authorList>
            <person name="Munk C."/>
            <person name="Lapidus A."/>
            <person name="Copeland A."/>
            <person name="Jando M."/>
            <person name="Mayilraj S."/>
            <person name="Glavina Del Rio T."/>
            <person name="Nolan M."/>
            <person name="Chen F."/>
            <person name="Lucas S."/>
            <person name="Tice H."/>
            <person name="Cheng J.F."/>
            <person name="Han C."/>
            <person name="Detter J.C."/>
            <person name="Bruce D."/>
            <person name="Goodwin L."/>
            <person name="Chain P."/>
            <person name="Pitluck S."/>
            <person name="Goker M."/>
            <person name="Ovchinikova G."/>
            <person name="Pati A."/>
            <person name="Ivanova N."/>
            <person name="Mavromatis K."/>
            <person name="Chen A."/>
            <person name="Palaniappan K."/>
            <person name="Land M."/>
            <person name="Hauser L."/>
            <person name="Chang Y.J."/>
            <person name="Jeffries C.D."/>
            <person name="Bristow J."/>
            <person name="Eisen J.A."/>
            <person name="Markowitz V."/>
            <person name="Hugenholtz P."/>
            <person name="Kyrpides N.C."/>
            <person name="Klenk H.P."/>
        </authorList>
    </citation>
    <scope>NUCLEOTIDE SEQUENCE [LARGE SCALE GENOMIC DNA]</scope>
    <source>
        <strain evidence="3">DSM 44728 / CIP 108903 / NRRL B-16338 / NBRC 102104 / LLR-40K-21</strain>
    </source>
</reference>
<keyword evidence="3" id="KW-1185">Reference proteome</keyword>
<dbReference type="AlphaFoldDB" id="D3PV94"/>
<dbReference type="CDD" id="cd00090">
    <property type="entry name" value="HTH_ARSR"/>
    <property type="match status" value="1"/>
</dbReference>
<accession>D3PV94</accession>
<dbReference type="STRING" id="446470.Snas_1441"/>
<evidence type="ECO:0000313" key="2">
    <source>
        <dbReference type="EMBL" id="ADD41147.1"/>
    </source>
</evidence>
<gene>
    <name evidence="2" type="ordered locus">Snas_1441</name>
</gene>
<feature type="domain" description="HTH arsR-type" evidence="1">
    <location>
        <begin position="13"/>
        <end position="93"/>
    </location>
</feature>
<dbReference type="InterPro" id="IPR036388">
    <property type="entry name" value="WH-like_DNA-bd_sf"/>
</dbReference>
<dbReference type="InterPro" id="IPR001845">
    <property type="entry name" value="HTH_ArsR_DNA-bd_dom"/>
</dbReference>
<dbReference type="eggNOG" id="COG0640">
    <property type="taxonomic scope" value="Bacteria"/>
</dbReference>
<dbReference type="EMBL" id="CP001778">
    <property type="protein sequence ID" value="ADD41147.1"/>
    <property type="molecule type" value="Genomic_DNA"/>
</dbReference>
<dbReference type="RefSeq" id="WP_013016718.1">
    <property type="nucleotide sequence ID" value="NC_013947.1"/>
</dbReference>
<dbReference type="SMART" id="SM00418">
    <property type="entry name" value="HTH_ARSR"/>
    <property type="match status" value="1"/>
</dbReference>
<dbReference type="KEGG" id="sna:Snas_1441"/>